<comment type="caution">
    <text evidence="2">The sequence shown here is derived from an EMBL/GenBank/DDBJ whole genome shotgun (WGS) entry which is preliminary data.</text>
</comment>
<proteinExistence type="predicted"/>
<dbReference type="Pfam" id="PF04020">
    <property type="entry name" value="Phage_holin_4_2"/>
    <property type="match status" value="1"/>
</dbReference>
<feature type="transmembrane region" description="Helical" evidence="1">
    <location>
        <begin position="56"/>
        <end position="76"/>
    </location>
</feature>
<dbReference type="OrthoDB" id="7205479at2"/>
<dbReference type="eggNOG" id="COG1950">
    <property type="taxonomic scope" value="Bacteria"/>
</dbReference>
<evidence type="ECO:0000313" key="2">
    <source>
        <dbReference type="EMBL" id="KRM18340.1"/>
    </source>
</evidence>
<keyword evidence="1" id="KW-0472">Membrane</keyword>
<evidence type="ECO:0000313" key="3">
    <source>
        <dbReference type="Proteomes" id="UP000051054"/>
    </source>
</evidence>
<name>A0A0R1WQ81_9LACO</name>
<dbReference type="PANTHER" id="PTHR37309:SF1">
    <property type="entry name" value="SLR0284 PROTEIN"/>
    <property type="match status" value="1"/>
</dbReference>
<dbReference type="RefSeq" id="WP_025022114.1">
    <property type="nucleotide sequence ID" value="NZ_AZGD01000095.1"/>
</dbReference>
<sequence>MLRYLIQRIIINTIMFLAIAGFFPMKFQVQNVLVAVIAAIVLSLLNIIVKPLLMIITMPITVATMGISMLFINALILELTSYILGGAFHFYSFGTALMVAIIMSVVNGILSIHASEKNS</sequence>
<dbReference type="InterPro" id="IPR007165">
    <property type="entry name" value="Phage_holin_4_2"/>
</dbReference>
<protein>
    <recommendedName>
        <fullName evidence="4">Integral membrane protein</fullName>
    </recommendedName>
</protein>
<gene>
    <name evidence="2" type="ORF">FC40_GL001020</name>
</gene>
<dbReference type="PATRIC" id="fig|1423755.3.peg.1077"/>
<accession>A0A0R1WQ81</accession>
<keyword evidence="1" id="KW-0812">Transmembrane</keyword>
<dbReference type="AlphaFoldDB" id="A0A0R1WQ81"/>
<organism evidence="2 3">
    <name type="scientific">Ligilactobacillus hayakitensis DSM 18933 = JCM 14209</name>
    <dbReference type="NCBI Taxonomy" id="1423755"/>
    <lineage>
        <taxon>Bacteria</taxon>
        <taxon>Bacillati</taxon>
        <taxon>Bacillota</taxon>
        <taxon>Bacilli</taxon>
        <taxon>Lactobacillales</taxon>
        <taxon>Lactobacillaceae</taxon>
        <taxon>Ligilactobacillus</taxon>
    </lineage>
</organism>
<keyword evidence="1" id="KW-1133">Transmembrane helix</keyword>
<feature type="transmembrane region" description="Helical" evidence="1">
    <location>
        <begin position="29"/>
        <end position="49"/>
    </location>
</feature>
<evidence type="ECO:0000256" key="1">
    <source>
        <dbReference type="SAM" id="Phobius"/>
    </source>
</evidence>
<feature type="transmembrane region" description="Helical" evidence="1">
    <location>
        <begin position="88"/>
        <end position="110"/>
    </location>
</feature>
<dbReference type="STRING" id="1423755.FC40_GL001020"/>
<evidence type="ECO:0008006" key="4">
    <source>
        <dbReference type="Google" id="ProtNLM"/>
    </source>
</evidence>
<feature type="transmembrane region" description="Helical" evidence="1">
    <location>
        <begin position="5"/>
        <end position="23"/>
    </location>
</feature>
<keyword evidence="3" id="KW-1185">Reference proteome</keyword>
<dbReference type="EMBL" id="AZGD01000095">
    <property type="protein sequence ID" value="KRM18340.1"/>
    <property type="molecule type" value="Genomic_DNA"/>
</dbReference>
<dbReference type="PANTHER" id="PTHR37309">
    <property type="entry name" value="SLR0284 PROTEIN"/>
    <property type="match status" value="1"/>
</dbReference>
<dbReference type="Proteomes" id="UP000051054">
    <property type="component" value="Unassembled WGS sequence"/>
</dbReference>
<reference evidence="2 3" key="1">
    <citation type="journal article" date="2015" name="Genome Announc.">
        <title>Expanding the biotechnology potential of lactobacilli through comparative genomics of 213 strains and associated genera.</title>
        <authorList>
            <person name="Sun Z."/>
            <person name="Harris H.M."/>
            <person name="McCann A."/>
            <person name="Guo C."/>
            <person name="Argimon S."/>
            <person name="Zhang W."/>
            <person name="Yang X."/>
            <person name="Jeffery I.B."/>
            <person name="Cooney J.C."/>
            <person name="Kagawa T.F."/>
            <person name="Liu W."/>
            <person name="Song Y."/>
            <person name="Salvetti E."/>
            <person name="Wrobel A."/>
            <person name="Rasinkangas P."/>
            <person name="Parkhill J."/>
            <person name="Rea M.C."/>
            <person name="O'Sullivan O."/>
            <person name="Ritari J."/>
            <person name="Douillard F.P."/>
            <person name="Paul Ross R."/>
            <person name="Yang R."/>
            <person name="Briner A.E."/>
            <person name="Felis G.E."/>
            <person name="de Vos W.M."/>
            <person name="Barrangou R."/>
            <person name="Klaenhammer T.R."/>
            <person name="Caufield P.W."/>
            <person name="Cui Y."/>
            <person name="Zhang H."/>
            <person name="O'Toole P.W."/>
        </authorList>
    </citation>
    <scope>NUCLEOTIDE SEQUENCE [LARGE SCALE GENOMIC DNA]</scope>
    <source>
        <strain evidence="2 3">DSM 18933</strain>
    </source>
</reference>